<dbReference type="OrthoDB" id="9808046at2"/>
<feature type="signal peptide" evidence="1">
    <location>
        <begin position="1"/>
        <end position="28"/>
    </location>
</feature>
<dbReference type="InterPro" id="IPR001466">
    <property type="entry name" value="Beta-lactam-related"/>
</dbReference>
<dbReference type="InterPro" id="IPR050789">
    <property type="entry name" value="Diverse_Enzym_Activities"/>
</dbReference>
<dbReference type="PANTHER" id="PTHR43283">
    <property type="entry name" value="BETA-LACTAMASE-RELATED"/>
    <property type="match status" value="1"/>
</dbReference>
<evidence type="ECO:0000259" key="2">
    <source>
        <dbReference type="Pfam" id="PF00144"/>
    </source>
</evidence>
<organism evidence="3 4">
    <name type="scientific">Pacificimonas flava</name>
    <dbReference type="NCBI Taxonomy" id="1234595"/>
    <lineage>
        <taxon>Bacteria</taxon>
        <taxon>Pseudomonadati</taxon>
        <taxon>Pseudomonadota</taxon>
        <taxon>Alphaproteobacteria</taxon>
        <taxon>Sphingomonadales</taxon>
        <taxon>Sphingosinicellaceae</taxon>
        <taxon>Pacificimonas</taxon>
    </lineage>
</organism>
<dbReference type="Proteomes" id="UP000011717">
    <property type="component" value="Unassembled WGS sequence"/>
</dbReference>
<dbReference type="SUPFAM" id="SSF56601">
    <property type="entry name" value="beta-lactamase/transpeptidase-like"/>
    <property type="match status" value="1"/>
</dbReference>
<dbReference type="RefSeq" id="WP_008601972.1">
    <property type="nucleotide sequence ID" value="NZ_AMRV01000005.1"/>
</dbReference>
<comment type="caution">
    <text evidence="3">The sequence shown here is derived from an EMBL/GenBank/DDBJ whole genome shotgun (WGS) entry which is preliminary data.</text>
</comment>
<name>M2TLX0_9SPHN</name>
<dbReference type="EMBL" id="AMRV01000005">
    <property type="protein sequence ID" value="EMD82731.1"/>
    <property type="molecule type" value="Genomic_DNA"/>
</dbReference>
<keyword evidence="4" id="KW-1185">Reference proteome</keyword>
<proteinExistence type="predicted"/>
<sequence>MKFGSSLRYRLAAAIFALALTAPGAAQQAAPQTQGAHTGHGAHAGHGAAALTNLQGLADRYVAEGKTANMVIGVAMPSGETAWVKAGTLAMRGTTPADEQSLYRIYSMTKPIVGLATALLIGDGKLTLDTPLSDIYPEFSDMQVLVDPETPGETRPATRPITIRNLITHTAGLGYSIVPSGVAELYRTQGIVPGMRRPNPMMPSGEQPASLDDFVSLVAKQPLITDPGTEWRYSIGLDVMGAVIQKVSGMPLEDFLQQRIFTPLGMDDTGFVVPQEDLGRLTTNYFLMDGSLIPIDNPNNSEYSAPAPFPSGGGGLASTGEDYLRFMTALANGGMLEGRQVLPAEAIALVTSNLLPEGVTYESGGYGAGGRVVTRADTGPMGSYGWGGAAGTLATALPAQGTAAVLMTQYMPQDAYPLPKDLAAALMADMMAMGAANDN</sequence>
<keyword evidence="1" id="KW-0732">Signal</keyword>
<accession>M2TLX0</accession>
<evidence type="ECO:0000313" key="3">
    <source>
        <dbReference type="EMBL" id="EMD82731.1"/>
    </source>
</evidence>
<dbReference type="PANTHER" id="PTHR43283:SF3">
    <property type="entry name" value="BETA-LACTAMASE FAMILY PROTEIN (AFU_ORTHOLOGUE AFUA_5G07500)"/>
    <property type="match status" value="1"/>
</dbReference>
<dbReference type="Pfam" id="PF00144">
    <property type="entry name" value="Beta-lactamase"/>
    <property type="match status" value="1"/>
</dbReference>
<evidence type="ECO:0000256" key="1">
    <source>
        <dbReference type="SAM" id="SignalP"/>
    </source>
</evidence>
<dbReference type="Gene3D" id="3.40.710.10">
    <property type="entry name" value="DD-peptidase/beta-lactamase superfamily"/>
    <property type="match status" value="1"/>
</dbReference>
<reference evidence="3 4" key="1">
    <citation type="journal article" date="2013" name="Genome Announc.">
        <title>Draft Genome Sequence of Strain JLT2015T, Belonging to the Family Sphingomonadaceae of the Alphaproteobacteria.</title>
        <authorList>
            <person name="Tang K."/>
            <person name="Liu K."/>
            <person name="Li S."/>
            <person name="Jiao N."/>
        </authorList>
    </citation>
    <scope>NUCLEOTIDE SEQUENCE [LARGE SCALE GENOMIC DNA]</scope>
    <source>
        <strain evidence="3 4">JLT2015</strain>
    </source>
</reference>
<gene>
    <name evidence="3" type="ORF">C725_1771</name>
</gene>
<dbReference type="InterPro" id="IPR012338">
    <property type="entry name" value="Beta-lactam/transpept-like"/>
</dbReference>
<protein>
    <submittedName>
        <fullName evidence="3">Beta-lactamase class C</fullName>
    </submittedName>
</protein>
<dbReference type="PATRIC" id="fig|1234595.3.peg.1774"/>
<dbReference type="AlphaFoldDB" id="M2TLX0"/>
<evidence type="ECO:0000313" key="4">
    <source>
        <dbReference type="Proteomes" id="UP000011717"/>
    </source>
</evidence>
<feature type="domain" description="Beta-lactamase-related" evidence="2">
    <location>
        <begin position="58"/>
        <end position="415"/>
    </location>
</feature>
<feature type="chain" id="PRO_5004026084" evidence="1">
    <location>
        <begin position="29"/>
        <end position="439"/>
    </location>
</feature>